<evidence type="ECO:0000313" key="1">
    <source>
        <dbReference type="EMBL" id="MPC67114.1"/>
    </source>
</evidence>
<gene>
    <name evidence="1" type="ORF">E2C01_061279</name>
</gene>
<reference evidence="1 2" key="1">
    <citation type="submission" date="2019-05" db="EMBL/GenBank/DDBJ databases">
        <title>Another draft genome of Portunus trituberculatus and its Hox gene families provides insights of decapod evolution.</title>
        <authorList>
            <person name="Jeong J.-H."/>
            <person name="Song I."/>
            <person name="Kim S."/>
            <person name="Choi T."/>
            <person name="Kim D."/>
            <person name="Ryu S."/>
            <person name="Kim W."/>
        </authorList>
    </citation>
    <scope>NUCLEOTIDE SEQUENCE [LARGE SCALE GENOMIC DNA]</scope>
    <source>
        <tissue evidence="1">Muscle</tissue>
    </source>
</reference>
<protein>
    <submittedName>
        <fullName evidence="1">Uncharacterized protein</fullName>
    </submittedName>
</protein>
<name>A0A5B7HEL7_PORTR</name>
<evidence type="ECO:0000313" key="2">
    <source>
        <dbReference type="Proteomes" id="UP000324222"/>
    </source>
</evidence>
<dbReference type="EMBL" id="VSRR010025788">
    <property type="protein sequence ID" value="MPC67114.1"/>
    <property type="molecule type" value="Genomic_DNA"/>
</dbReference>
<organism evidence="1 2">
    <name type="scientific">Portunus trituberculatus</name>
    <name type="common">Swimming crab</name>
    <name type="synonym">Neptunus trituberculatus</name>
    <dbReference type="NCBI Taxonomy" id="210409"/>
    <lineage>
        <taxon>Eukaryota</taxon>
        <taxon>Metazoa</taxon>
        <taxon>Ecdysozoa</taxon>
        <taxon>Arthropoda</taxon>
        <taxon>Crustacea</taxon>
        <taxon>Multicrustacea</taxon>
        <taxon>Malacostraca</taxon>
        <taxon>Eumalacostraca</taxon>
        <taxon>Eucarida</taxon>
        <taxon>Decapoda</taxon>
        <taxon>Pleocyemata</taxon>
        <taxon>Brachyura</taxon>
        <taxon>Eubrachyura</taxon>
        <taxon>Portunoidea</taxon>
        <taxon>Portunidae</taxon>
        <taxon>Portuninae</taxon>
        <taxon>Portunus</taxon>
    </lineage>
</organism>
<dbReference type="AlphaFoldDB" id="A0A5B7HEL7"/>
<accession>A0A5B7HEL7</accession>
<comment type="caution">
    <text evidence="1">The sequence shown here is derived from an EMBL/GenBank/DDBJ whole genome shotgun (WGS) entry which is preliminary data.</text>
</comment>
<keyword evidence="2" id="KW-1185">Reference proteome</keyword>
<proteinExistence type="predicted"/>
<sequence>MTAWCPVVREARRGEGEGSIIGLKDTGLLEDGACSLSTRATAVPLPSELTPSPCSVPHLPVLVSRRVSGLLFLRQGQPDRVGFGEGRCVPGCLTDCLFASSYRPTLDVR</sequence>
<dbReference type="Proteomes" id="UP000324222">
    <property type="component" value="Unassembled WGS sequence"/>
</dbReference>